<evidence type="ECO:0000313" key="2">
    <source>
        <dbReference type="Proteomes" id="UP000193067"/>
    </source>
</evidence>
<reference evidence="1 2" key="1">
    <citation type="journal article" date="2015" name="Biotechnol. Biofuels">
        <title>Enhanced degradation of softwood versus hardwood by the white-rot fungus Pycnoporus coccineus.</title>
        <authorList>
            <person name="Couturier M."/>
            <person name="Navarro D."/>
            <person name="Chevret D."/>
            <person name="Henrissat B."/>
            <person name="Piumi F."/>
            <person name="Ruiz-Duenas F.J."/>
            <person name="Martinez A.T."/>
            <person name="Grigoriev I.V."/>
            <person name="Riley R."/>
            <person name="Lipzen A."/>
            <person name="Berrin J.G."/>
            <person name="Master E.R."/>
            <person name="Rosso M.N."/>
        </authorList>
    </citation>
    <scope>NUCLEOTIDE SEQUENCE [LARGE SCALE GENOMIC DNA]</scope>
    <source>
        <strain evidence="1 2">BRFM310</strain>
    </source>
</reference>
<evidence type="ECO:0008006" key="3">
    <source>
        <dbReference type="Google" id="ProtNLM"/>
    </source>
</evidence>
<dbReference type="OrthoDB" id="412109at2759"/>
<accession>A0A1Y2J2Y8</accession>
<dbReference type="AlphaFoldDB" id="A0A1Y2J2Y8"/>
<dbReference type="Proteomes" id="UP000193067">
    <property type="component" value="Unassembled WGS sequence"/>
</dbReference>
<dbReference type="STRING" id="1353009.A0A1Y2J2Y8"/>
<sequence>RQLTKEEVIKLFQEHERRWTVLAEAASLAWESFPWPMLKAPSQPEDLTYAAVQAYVLSPHHPGDKAAKDRVKDYLRRWHPDRFETKLLPKVQTAAREKVKEGAGTVARHLNKILSSLSDSAENGLFG</sequence>
<keyword evidence="2" id="KW-1185">Reference proteome</keyword>
<organism evidence="1 2">
    <name type="scientific">Trametes coccinea (strain BRFM310)</name>
    <name type="common">Pycnoporus coccineus</name>
    <dbReference type="NCBI Taxonomy" id="1353009"/>
    <lineage>
        <taxon>Eukaryota</taxon>
        <taxon>Fungi</taxon>
        <taxon>Dikarya</taxon>
        <taxon>Basidiomycota</taxon>
        <taxon>Agaricomycotina</taxon>
        <taxon>Agaricomycetes</taxon>
        <taxon>Polyporales</taxon>
        <taxon>Polyporaceae</taxon>
        <taxon>Trametes</taxon>
    </lineage>
</organism>
<protein>
    <recommendedName>
        <fullName evidence="3">J domain-containing protein</fullName>
    </recommendedName>
</protein>
<dbReference type="EMBL" id="KZ084087">
    <property type="protein sequence ID" value="OSD07778.1"/>
    <property type="molecule type" value="Genomic_DNA"/>
</dbReference>
<proteinExistence type="predicted"/>
<gene>
    <name evidence="1" type="ORF">PYCCODRAFT_1344800</name>
</gene>
<feature type="non-terminal residue" evidence="1">
    <location>
        <position position="127"/>
    </location>
</feature>
<name>A0A1Y2J2Y8_TRAC3</name>
<evidence type="ECO:0000313" key="1">
    <source>
        <dbReference type="EMBL" id="OSD07778.1"/>
    </source>
</evidence>
<feature type="non-terminal residue" evidence="1">
    <location>
        <position position="1"/>
    </location>
</feature>